<reference evidence="1" key="1">
    <citation type="submission" date="2017-02" db="EMBL/GenBank/DDBJ databases">
        <title>Draft Genome Sequence of the Salt Water Bacterium Oceanospirillum linum ATCC 11336.</title>
        <authorList>
            <person name="Trachtenberg A.M."/>
            <person name="Carney J.G."/>
            <person name="Linnane J.D."/>
            <person name="Rheaume B.A."/>
            <person name="Pitts N.L."/>
            <person name="Mykles D.L."/>
            <person name="Maclea K.S."/>
        </authorList>
    </citation>
    <scope>NUCLEOTIDE SEQUENCE [LARGE SCALE GENOMIC DNA]</scope>
    <source>
        <strain evidence="1">ATCC 11336</strain>
    </source>
</reference>
<dbReference type="Pfam" id="PF09932">
    <property type="entry name" value="DUF2164"/>
    <property type="match status" value="1"/>
</dbReference>
<dbReference type="STRING" id="966.BTA35_0211090"/>
<dbReference type="RefSeq" id="WP_078319887.1">
    <property type="nucleotide sequence ID" value="NZ_FXTS01000005.1"/>
</dbReference>
<accession>A0A1T1HAN2</accession>
<evidence type="ECO:0000313" key="1">
    <source>
        <dbReference type="EMBL" id="OOV86836.1"/>
    </source>
</evidence>
<dbReference type="Proteomes" id="UP000190064">
    <property type="component" value="Unassembled WGS sequence"/>
</dbReference>
<organism evidence="1 2">
    <name type="scientific">Oceanospirillum linum</name>
    <dbReference type="NCBI Taxonomy" id="966"/>
    <lineage>
        <taxon>Bacteria</taxon>
        <taxon>Pseudomonadati</taxon>
        <taxon>Pseudomonadota</taxon>
        <taxon>Gammaproteobacteria</taxon>
        <taxon>Oceanospirillales</taxon>
        <taxon>Oceanospirillaceae</taxon>
        <taxon>Oceanospirillum</taxon>
    </lineage>
</organism>
<name>A0A1T1HAN2_OCELI</name>
<sequence>MTDIKLSKDDTARIVAKIKDYFADELDQDIGGFEAEFLIDFFAKEIGPHFYNQGLADARTLFHEKTEELTYQIQELEKPTS</sequence>
<comment type="caution">
    <text evidence="1">The sequence shown here is derived from an EMBL/GenBank/DDBJ whole genome shotgun (WGS) entry which is preliminary data.</text>
</comment>
<dbReference type="EMBL" id="MTSD02000004">
    <property type="protein sequence ID" value="OOV86836.1"/>
    <property type="molecule type" value="Genomic_DNA"/>
</dbReference>
<evidence type="ECO:0000313" key="2">
    <source>
        <dbReference type="Proteomes" id="UP000190064"/>
    </source>
</evidence>
<proteinExistence type="predicted"/>
<gene>
    <name evidence="1" type="ORF">BTA35_0211090</name>
</gene>
<dbReference type="AlphaFoldDB" id="A0A1T1HAN2"/>
<keyword evidence="2" id="KW-1185">Reference proteome</keyword>
<dbReference type="InterPro" id="IPR018680">
    <property type="entry name" value="DUF2164"/>
</dbReference>
<protein>
    <recommendedName>
        <fullName evidence="3">1-(5-phosphoribosyl)-5-((5-phosphoribosylamino)methylideneamino)imidazole-4-carboxamide isomerase</fullName>
    </recommendedName>
</protein>
<evidence type="ECO:0008006" key="3">
    <source>
        <dbReference type="Google" id="ProtNLM"/>
    </source>
</evidence>